<protein>
    <submittedName>
        <fullName evidence="6">HipA-like protein</fullName>
    </submittedName>
</protein>
<feature type="domain" description="HipA-like C-terminal" evidence="4">
    <location>
        <begin position="161"/>
        <end position="362"/>
    </location>
</feature>
<evidence type="ECO:0000256" key="2">
    <source>
        <dbReference type="ARBA" id="ARBA00022679"/>
    </source>
</evidence>
<accession>R7GY24</accession>
<dbReference type="Gene3D" id="1.10.1070.20">
    <property type="match status" value="1"/>
</dbReference>
<dbReference type="RefSeq" id="WP_022430069.1">
    <property type="nucleotide sequence ID" value="NZ_FR899228.1"/>
</dbReference>
<dbReference type="STRING" id="1263103.BN741_00828"/>
<dbReference type="AlphaFoldDB" id="R7GY24"/>
<reference evidence="6" key="1">
    <citation type="submission" date="2012-11" db="EMBL/GenBank/DDBJ databases">
        <title>Dependencies among metagenomic species, viruses, plasmids and units of genetic variation.</title>
        <authorList>
            <person name="Nielsen H.B."/>
            <person name="Almeida M."/>
            <person name="Juncker A.S."/>
            <person name="Rasmussen S."/>
            <person name="Li J."/>
            <person name="Sunagawa S."/>
            <person name="Plichta D."/>
            <person name="Gautier L."/>
            <person name="Le Chatelier E."/>
            <person name="Peletier E."/>
            <person name="Bonde I."/>
            <person name="Nielsen T."/>
            <person name="Manichanh C."/>
            <person name="Arumugam M."/>
            <person name="Batto J."/>
            <person name="Santos M.B.Q.D."/>
            <person name="Blom N."/>
            <person name="Borruel N."/>
            <person name="Burgdorf K.S."/>
            <person name="Boumezbeur F."/>
            <person name="Casellas F."/>
            <person name="Dore J."/>
            <person name="Guarner F."/>
            <person name="Hansen T."/>
            <person name="Hildebrand F."/>
            <person name="Kaas R.S."/>
            <person name="Kennedy S."/>
            <person name="Kristiansen K."/>
            <person name="Kultima J.R."/>
            <person name="Leonard P."/>
            <person name="Levenez F."/>
            <person name="Lund O."/>
            <person name="Moumen B."/>
            <person name="Le Paslier D."/>
            <person name="Pons N."/>
            <person name="Pedersen O."/>
            <person name="Prifti E."/>
            <person name="Qin J."/>
            <person name="Raes J."/>
            <person name="Tap J."/>
            <person name="Tims S."/>
            <person name="Ussery D.W."/>
            <person name="Yamada T."/>
            <person name="MetaHit consortium"/>
            <person name="Renault P."/>
            <person name="Sicheritz-Ponten T."/>
            <person name="Bork P."/>
            <person name="Wang J."/>
            <person name="Brunak S."/>
            <person name="Ehrlich S.D."/>
        </authorList>
    </citation>
    <scope>NUCLEOTIDE SEQUENCE [LARGE SCALE GENOMIC DNA]</scope>
</reference>
<keyword evidence="3" id="KW-0418">Kinase</keyword>
<keyword evidence="2" id="KW-0808">Transferase</keyword>
<dbReference type="InterPro" id="IPR052028">
    <property type="entry name" value="HipA_Ser/Thr_kinase"/>
</dbReference>
<dbReference type="Proteomes" id="UP000018072">
    <property type="component" value="Unassembled WGS sequence"/>
</dbReference>
<dbReference type="InterPro" id="IPR017508">
    <property type="entry name" value="HipA_N1"/>
</dbReference>
<dbReference type="GO" id="GO:0005829">
    <property type="term" value="C:cytosol"/>
    <property type="evidence" value="ECO:0007669"/>
    <property type="project" value="TreeGrafter"/>
</dbReference>
<dbReference type="GO" id="GO:0004674">
    <property type="term" value="F:protein serine/threonine kinase activity"/>
    <property type="evidence" value="ECO:0007669"/>
    <property type="project" value="TreeGrafter"/>
</dbReference>
<dbReference type="EMBL" id="CBIT010000064">
    <property type="protein sequence ID" value="CDE30827.1"/>
    <property type="molecule type" value="Genomic_DNA"/>
</dbReference>
<comment type="caution">
    <text evidence="6">The sequence shown here is derived from an EMBL/GenBank/DDBJ whole genome shotgun (WGS) entry which is preliminary data.</text>
</comment>
<comment type="similarity">
    <text evidence="1">Belongs to the HipA Ser/Thr kinase family.</text>
</comment>
<dbReference type="Pfam" id="PF07804">
    <property type="entry name" value="HipA_C"/>
    <property type="match status" value="1"/>
</dbReference>
<evidence type="ECO:0000313" key="7">
    <source>
        <dbReference type="Proteomes" id="UP000018072"/>
    </source>
</evidence>
<evidence type="ECO:0000256" key="3">
    <source>
        <dbReference type="ARBA" id="ARBA00022777"/>
    </source>
</evidence>
<evidence type="ECO:0000313" key="6">
    <source>
        <dbReference type="EMBL" id="CDE30827.1"/>
    </source>
</evidence>
<dbReference type="PANTHER" id="PTHR37419:SF8">
    <property type="entry name" value="TOXIN YJJJ"/>
    <property type="match status" value="1"/>
</dbReference>
<evidence type="ECO:0000256" key="1">
    <source>
        <dbReference type="ARBA" id="ARBA00010164"/>
    </source>
</evidence>
<feature type="domain" description="HipA N-terminal subdomain 1" evidence="5">
    <location>
        <begin position="9"/>
        <end position="117"/>
    </location>
</feature>
<evidence type="ECO:0000259" key="5">
    <source>
        <dbReference type="Pfam" id="PF13657"/>
    </source>
</evidence>
<proteinExistence type="inferred from homology"/>
<name>R7GY24_9BACT</name>
<dbReference type="InterPro" id="IPR012893">
    <property type="entry name" value="HipA-like_C"/>
</dbReference>
<dbReference type="PANTHER" id="PTHR37419">
    <property type="entry name" value="SERINE/THREONINE-PROTEIN KINASE TOXIN HIPA"/>
    <property type="match status" value="1"/>
</dbReference>
<evidence type="ECO:0000259" key="4">
    <source>
        <dbReference type="Pfam" id="PF07804"/>
    </source>
</evidence>
<gene>
    <name evidence="6" type="ORF">BN741_00828</name>
</gene>
<dbReference type="Pfam" id="PF13657">
    <property type="entry name" value="Couple_hipA"/>
    <property type="match status" value="1"/>
</dbReference>
<sequence>MIMKKTESLQVKFHNRKVGTLTLTADKKCCVFEYDTLWLVEGFSISPLELPLKPGLFIAQPNPFNGNFGIFEDSLPDGYGRYLLHKALLKIGINDFELSALDRLSLVGKGGMGALTYEPETFIEREMELQDFDLLQEKALEVLREQQDTDAGLLLYNSGNSGGCRPKAIFSDEEGHWLIKFRHTYDPQDMGRQEFAYNEKARRCGIIVPDFKLIDEKYFTTRRFDITADGERIHTATAGGLLSISLSNPVLDYVNLLALTGYLTQNYKDVEQMYRRMVFNYIAENKDDHCKNFSFIVTKDKENKWHWHLAPAYDLTHCTEGYNGEHATSVNNSAHPSIEDMIAIGVKNKMQEQRCRELYYEIEDIIKQESGLKSGR</sequence>
<organism evidence="6 7">
    <name type="scientific">Leyella stercorea CAG:629</name>
    <dbReference type="NCBI Taxonomy" id="1263103"/>
    <lineage>
        <taxon>Bacteria</taxon>
        <taxon>Pseudomonadati</taxon>
        <taxon>Bacteroidota</taxon>
        <taxon>Bacteroidia</taxon>
        <taxon>Bacteroidales</taxon>
        <taxon>Prevotellaceae</taxon>
        <taxon>Leyella</taxon>
    </lineage>
</organism>